<evidence type="ECO:0000259" key="1">
    <source>
        <dbReference type="Pfam" id="PF23235"/>
    </source>
</evidence>
<dbReference type="Pfam" id="PF23235">
    <property type="entry name" value="WHD_3rd_Lhr"/>
    <property type="match status" value="1"/>
</dbReference>
<keyword evidence="2" id="KW-0347">Helicase</keyword>
<feature type="domain" description="Large helicase-related protein winged-helix" evidence="1">
    <location>
        <begin position="55"/>
        <end position="157"/>
    </location>
</feature>
<keyword evidence="2" id="KW-0067">ATP-binding</keyword>
<accession>A0A376KTD9</accession>
<dbReference type="Proteomes" id="UP000255460">
    <property type="component" value="Unassembled WGS sequence"/>
</dbReference>
<reference evidence="2 3" key="1">
    <citation type="submission" date="2018-06" db="EMBL/GenBank/DDBJ databases">
        <authorList>
            <consortium name="Pathogen Informatics"/>
            <person name="Doyle S."/>
        </authorList>
    </citation>
    <scope>NUCLEOTIDE SEQUENCE [LARGE SCALE GENOMIC DNA]</scope>
    <source>
        <strain evidence="2 3">NCTC10418</strain>
    </source>
</reference>
<name>A0A376KTD9_ECOLX</name>
<evidence type="ECO:0000313" key="2">
    <source>
        <dbReference type="EMBL" id="STE85975.1"/>
    </source>
</evidence>
<dbReference type="InterPro" id="IPR055368">
    <property type="entry name" value="WH3_Lhr"/>
</dbReference>
<keyword evidence="2" id="KW-0547">Nucleotide-binding</keyword>
<dbReference type="EMBL" id="UFZQ01000001">
    <property type="protein sequence ID" value="STE85975.1"/>
    <property type="molecule type" value="Genomic_DNA"/>
</dbReference>
<gene>
    <name evidence="2" type="primary">lhr_2</name>
    <name evidence="2" type="ORF">NCTC10418_03606</name>
</gene>
<protein>
    <submittedName>
        <fullName evidence="2">ATP-dependent helicase</fullName>
        <ecNumber evidence="2">3.6.1.-</ecNumber>
    </submittedName>
</protein>
<evidence type="ECO:0000313" key="3">
    <source>
        <dbReference type="Proteomes" id="UP000255460"/>
    </source>
</evidence>
<sequence>MSLVSGIAIVEEQLQQLREQGLGDESATRIWVSDEVFRRLRLRSLQAAREATRPVAATTYARLLLERQGVLPATDGSPALFASTSPGVYEGVDGVMRVIEQLAGVGLPASLWESQILPARVRDYSSEMLDELLATGAVIWSGQKKLGEDDGLVALHLQEYAAESFTPAEADQANRSALQQAIVAVLADGGAWFAQQISQRIRDKIGESVDLSALQEALWALVWQGVITSDIWAPLRALTRSSSNARTSTRRSHRLVVDVLSMRNPSRRWYLTTHQIWLDAGRYCRWSH</sequence>
<organism evidence="2 3">
    <name type="scientific">Escherichia coli</name>
    <dbReference type="NCBI Taxonomy" id="562"/>
    <lineage>
        <taxon>Bacteria</taxon>
        <taxon>Pseudomonadati</taxon>
        <taxon>Pseudomonadota</taxon>
        <taxon>Gammaproteobacteria</taxon>
        <taxon>Enterobacterales</taxon>
        <taxon>Enterobacteriaceae</taxon>
        <taxon>Escherichia</taxon>
    </lineage>
</organism>
<proteinExistence type="predicted"/>
<dbReference type="GO" id="GO:0016787">
    <property type="term" value="F:hydrolase activity"/>
    <property type="evidence" value="ECO:0007669"/>
    <property type="project" value="UniProtKB-KW"/>
</dbReference>
<dbReference type="AlphaFoldDB" id="A0A376KTD9"/>
<keyword evidence="2" id="KW-0378">Hydrolase</keyword>
<dbReference type="EC" id="3.6.1.-" evidence="2"/>
<dbReference type="GO" id="GO:0004386">
    <property type="term" value="F:helicase activity"/>
    <property type="evidence" value="ECO:0007669"/>
    <property type="project" value="UniProtKB-KW"/>
</dbReference>